<sequence>MKIAFIIYNGLTTLDFIGVYDPITRLKTMGFVSDLSWDICSYSPEVQDSNGLGLIPTKIKESLQEYDMIIVPGAVVTRDLVNDAEFISWLQTAKSCKYKISVCTGSLLIGAAGFLTGKIATTHPNAFSELAKYCASVVDKRIVDEGDVITARGVTSSIDLGLYLCEKFCGYDVKEQIRQRMDYLNNNY</sequence>
<dbReference type="RefSeq" id="WP_073595131.1">
    <property type="nucleotide sequence ID" value="NZ_MRCE01000019.1"/>
</dbReference>
<dbReference type="STRING" id="454136.NIES2119_19290"/>
<dbReference type="InterPro" id="IPR052158">
    <property type="entry name" value="INH-QAR"/>
</dbReference>
<feature type="domain" description="DJ-1/PfpI" evidence="1">
    <location>
        <begin position="1"/>
        <end position="166"/>
    </location>
</feature>
<proteinExistence type="predicted"/>
<dbReference type="PANTHER" id="PTHR43130:SF3">
    <property type="entry name" value="HTH-TYPE TRANSCRIPTIONAL REGULATOR RV1931C"/>
    <property type="match status" value="1"/>
</dbReference>
<accession>A0A1U7IFS3</accession>
<evidence type="ECO:0000313" key="3">
    <source>
        <dbReference type="Proteomes" id="UP000185860"/>
    </source>
</evidence>
<dbReference type="PANTHER" id="PTHR43130">
    <property type="entry name" value="ARAC-FAMILY TRANSCRIPTIONAL REGULATOR"/>
    <property type="match status" value="1"/>
</dbReference>
<protein>
    <submittedName>
        <fullName evidence="2">Thiamine biosynthesis protein ThiJ</fullName>
    </submittedName>
</protein>
<name>A0A1U7IFS3_9CYAN</name>
<organism evidence="2 3">
    <name type="scientific">[Phormidium ambiguum] IAM M-71</name>
    <dbReference type="NCBI Taxonomy" id="454136"/>
    <lineage>
        <taxon>Bacteria</taxon>
        <taxon>Bacillati</taxon>
        <taxon>Cyanobacteriota</taxon>
        <taxon>Cyanophyceae</taxon>
        <taxon>Oscillatoriophycideae</taxon>
        <taxon>Aerosakkonematales</taxon>
        <taxon>Aerosakkonemataceae</taxon>
        <taxon>Floridanema</taxon>
    </lineage>
</organism>
<evidence type="ECO:0000313" key="2">
    <source>
        <dbReference type="EMBL" id="OKH35883.1"/>
    </source>
</evidence>
<dbReference type="AlphaFoldDB" id="A0A1U7IFS3"/>
<comment type="caution">
    <text evidence="2">The sequence shown here is derived from an EMBL/GenBank/DDBJ whole genome shotgun (WGS) entry which is preliminary data.</text>
</comment>
<dbReference type="Pfam" id="PF01965">
    <property type="entry name" value="DJ-1_PfpI"/>
    <property type="match status" value="1"/>
</dbReference>
<dbReference type="InterPro" id="IPR002818">
    <property type="entry name" value="DJ-1/PfpI"/>
</dbReference>
<dbReference type="InterPro" id="IPR029062">
    <property type="entry name" value="Class_I_gatase-like"/>
</dbReference>
<dbReference type="Gene3D" id="3.40.50.880">
    <property type="match status" value="1"/>
</dbReference>
<dbReference type="EMBL" id="MRCE01000019">
    <property type="protein sequence ID" value="OKH35883.1"/>
    <property type="molecule type" value="Genomic_DNA"/>
</dbReference>
<dbReference type="CDD" id="cd03139">
    <property type="entry name" value="GATase1_PfpI_2"/>
    <property type="match status" value="1"/>
</dbReference>
<dbReference type="OrthoDB" id="6382410at2"/>
<dbReference type="Proteomes" id="UP000185860">
    <property type="component" value="Unassembled WGS sequence"/>
</dbReference>
<gene>
    <name evidence="2" type="ORF">NIES2119_19290</name>
</gene>
<evidence type="ECO:0000259" key="1">
    <source>
        <dbReference type="Pfam" id="PF01965"/>
    </source>
</evidence>
<dbReference type="SUPFAM" id="SSF52317">
    <property type="entry name" value="Class I glutamine amidotransferase-like"/>
    <property type="match status" value="1"/>
</dbReference>
<reference evidence="2 3" key="1">
    <citation type="submission" date="2016-11" db="EMBL/GenBank/DDBJ databases">
        <title>Draft Genome Sequences of Nine Cyanobacterial Strains from Diverse Habitats.</title>
        <authorList>
            <person name="Zhu T."/>
            <person name="Hou S."/>
            <person name="Lu X."/>
            <person name="Hess W.R."/>
        </authorList>
    </citation>
    <scope>NUCLEOTIDE SEQUENCE [LARGE SCALE GENOMIC DNA]</scope>
    <source>
        <strain evidence="2 3">IAM M-71</strain>
    </source>
</reference>